<protein>
    <submittedName>
        <fullName evidence="3">Amidase family protein</fullName>
    </submittedName>
</protein>
<dbReference type="SUPFAM" id="SSF75304">
    <property type="entry name" value="Amidase signature (AS) enzymes"/>
    <property type="match status" value="1"/>
</dbReference>
<dbReference type="AlphaFoldDB" id="A0AAD6TXD1"/>
<sequence>MIFPAFLQFLLVASMYTSRSAAALALLGFSLVSQAVNIQNPGHDSPFPMPACHGHQLEDAEVAQIQRWYSSGALTVRQVVSCYLARISQVDPYVNAVMELNPDALEIAELLDKELTSGKRRGPMHGIVVMVKDNFATADKMQTTAGSLALVGSIVPRDAHVVHLLRESGAVILGHAGMSEWADMRSTSYSEGYSARGGQVRNSYNLTQEPGGSSSGSGHSVTTNMATVAYGTETDGSIISPAERANIVGIKPTVGLTSRAGIIPESANQDTVGAFGRTVEDAAYALDAVWGFDWRDEATLEQLGKTPDNYTQFVSKKGALAGMKVGIPWERLWQGKTTSHQIPALLEAVNILKQHGVEVHNNTNYKHVKEIVSPSGWDWSYGPANQSELTVVNVDFYNNLAAYLSELGNTTIRSLEDLVAFNEAANNVVSEGGEPDIAAAFASGQDGFLASLATKGIQNSTYKQALIWCRRTSRAEGIDYALNPVMSDGRVVHLDALLIPSDDNGAGTNIPAQAGYPIITIPIGIDDWHTPFGLSFVGTAFSEPTLIKLASAAEDALGKRRVRPTFYEYNATNIPVNWAFGTYNYL</sequence>
<evidence type="ECO:0000313" key="3">
    <source>
        <dbReference type="EMBL" id="KAJ7082861.1"/>
    </source>
</evidence>
<dbReference type="Gene3D" id="3.90.1300.10">
    <property type="entry name" value="Amidase signature (AS) domain"/>
    <property type="match status" value="1"/>
</dbReference>
<dbReference type="InterPro" id="IPR036928">
    <property type="entry name" value="AS_sf"/>
</dbReference>
<dbReference type="Pfam" id="PF01425">
    <property type="entry name" value="Amidase"/>
    <property type="match status" value="1"/>
</dbReference>
<keyword evidence="4" id="KW-1185">Reference proteome</keyword>
<reference evidence="3" key="1">
    <citation type="submission" date="2023-03" db="EMBL/GenBank/DDBJ databases">
        <title>Massive genome expansion in bonnet fungi (Mycena s.s.) driven by repeated elements and novel gene families across ecological guilds.</title>
        <authorList>
            <consortium name="Lawrence Berkeley National Laboratory"/>
            <person name="Harder C.B."/>
            <person name="Miyauchi S."/>
            <person name="Viragh M."/>
            <person name="Kuo A."/>
            <person name="Thoen E."/>
            <person name="Andreopoulos B."/>
            <person name="Lu D."/>
            <person name="Skrede I."/>
            <person name="Drula E."/>
            <person name="Henrissat B."/>
            <person name="Morin E."/>
            <person name="Kohler A."/>
            <person name="Barry K."/>
            <person name="LaButti K."/>
            <person name="Morin E."/>
            <person name="Salamov A."/>
            <person name="Lipzen A."/>
            <person name="Mereny Z."/>
            <person name="Hegedus B."/>
            <person name="Baldrian P."/>
            <person name="Stursova M."/>
            <person name="Weitz H."/>
            <person name="Taylor A."/>
            <person name="Grigoriev I.V."/>
            <person name="Nagy L.G."/>
            <person name="Martin F."/>
            <person name="Kauserud H."/>
        </authorList>
    </citation>
    <scope>NUCLEOTIDE SEQUENCE</scope>
    <source>
        <strain evidence="3">CBHHK173m</strain>
    </source>
</reference>
<evidence type="ECO:0000256" key="1">
    <source>
        <dbReference type="SAM" id="SignalP"/>
    </source>
</evidence>
<feature type="chain" id="PRO_5041948606" evidence="1">
    <location>
        <begin position="36"/>
        <end position="586"/>
    </location>
</feature>
<dbReference type="PANTHER" id="PTHR42678">
    <property type="entry name" value="AMIDASE"/>
    <property type="match status" value="1"/>
</dbReference>
<accession>A0AAD6TXD1</accession>
<dbReference type="Proteomes" id="UP001222325">
    <property type="component" value="Unassembled WGS sequence"/>
</dbReference>
<comment type="caution">
    <text evidence="3">The sequence shown here is derived from an EMBL/GenBank/DDBJ whole genome shotgun (WGS) entry which is preliminary data.</text>
</comment>
<feature type="domain" description="Amidase" evidence="2">
    <location>
        <begin position="79"/>
        <end position="546"/>
    </location>
</feature>
<name>A0AAD6TXD1_9AGAR</name>
<gene>
    <name evidence="3" type="ORF">B0H15DRAFT_851765</name>
</gene>
<evidence type="ECO:0000259" key="2">
    <source>
        <dbReference type="Pfam" id="PF01425"/>
    </source>
</evidence>
<proteinExistence type="predicted"/>
<dbReference type="EMBL" id="JARJCN010000043">
    <property type="protein sequence ID" value="KAJ7082861.1"/>
    <property type="molecule type" value="Genomic_DNA"/>
</dbReference>
<organism evidence="3 4">
    <name type="scientific">Mycena belliarum</name>
    <dbReference type="NCBI Taxonomy" id="1033014"/>
    <lineage>
        <taxon>Eukaryota</taxon>
        <taxon>Fungi</taxon>
        <taxon>Dikarya</taxon>
        <taxon>Basidiomycota</taxon>
        <taxon>Agaricomycotina</taxon>
        <taxon>Agaricomycetes</taxon>
        <taxon>Agaricomycetidae</taxon>
        <taxon>Agaricales</taxon>
        <taxon>Marasmiineae</taxon>
        <taxon>Mycenaceae</taxon>
        <taxon>Mycena</taxon>
    </lineage>
</organism>
<dbReference type="InterPro" id="IPR023631">
    <property type="entry name" value="Amidase_dom"/>
</dbReference>
<evidence type="ECO:0000313" key="4">
    <source>
        <dbReference type="Proteomes" id="UP001222325"/>
    </source>
</evidence>
<dbReference type="PANTHER" id="PTHR42678:SF37">
    <property type="entry name" value="AMIDASE C869.01-RELATED"/>
    <property type="match status" value="1"/>
</dbReference>
<keyword evidence="1" id="KW-0732">Signal</keyword>
<feature type="signal peptide" evidence="1">
    <location>
        <begin position="1"/>
        <end position="35"/>
    </location>
</feature>